<dbReference type="InterPro" id="IPR021835">
    <property type="entry name" value="DUF3427"/>
</dbReference>
<dbReference type="Pfam" id="PF11907">
    <property type="entry name" value="DUF3427"/>
    <property type="match status" value="1"/>
</dbReference>
<keyword evidence="3" id="KW-1185">Reference proteome</keyword>
<dbReference type="Proteomes" id="UP000180098">
    <property type="component" value="Unassembled WGS sequence"/>
</dbReference>
<comment type="caution">
    <text evidence="2">The sequence shown here is derived from an EMBL/GenBank/DDBJ whole genome shotgun (WGS) entry which is preliminary data.</text>
</comment>
<evidence type="ECO:0000313" key="2">
    <source>
        <dbReference type="EMBL" id="OIJ09336.1"/>
    </source>
</evidence>
<name>A0A1S2LAG2_9BACI</name>
<dbReference type="EMBL" id="MLQQ01000045">
    <property type="protein sequence ID" value="OIJ09336.1"/>
    <property type="molecule type" value="Genomic_DNA"/>
</dbReference>
<reference evidence="2 3" key="1">
    <citation type="submission" date="2016-10" db="EMBL/GenBank/DDBJ databases">
        <title>Draft genome sequences of four alkaliphilic bacteria belonging to the Anaerobacillus genus.</title>
        <authorList>
            <person name="Bassil N.M."/>
            <person name="Lloyd J.R."/>
        </authorList>
    </citation>
    <scope>NUCLEOTIDE SEQUENCE [LARGE SCALE GENOMIC DNA]</scope>
    <source>
        <strain evidence="2 3">DSM 15340</strain>
    </source>
</reference>
<sequence>MRKQLGQSPLSLDVISKLKNKRKNTFCVMLAMFYYSFYKEAPEKDFSPSTLYDDYAINECLFHWQTQSRVTPTSPTAKRYIHHKKNKHKIALFVREYKKEHGYTSPFTFLGTAEYVSHSGSKPMSFVWRLNEDMPVKLVPVANKGSM</sequence>
<organism evidence="2 3">
    <name type="scientific">Anaerobacillus arseniciselenatis</name>
    <dbReference type="NCBI Taxonomy" id="85682"/>
    <lineage>
        <taxon>Bacteria</taxon>
        <taxon>Bacillati</taxon>
        <taxon>Bacillota</taxon>
        <taxon>Bacilli</taxon>
        <taxon>Bacillales</taxon>
        <taxon>Bacillaceae</taxon>
        <taxon>Anaerobacillus</taxon>
    </lineage>
</organism>
<evidence type="ECO:0000259" key="1">
    <source>
        <dbReference type="Pfam" id="PF11907"/>
    </source>
</evidence>
<accession>A0A1S2LAG2</accession>
<protein>
    <recommendedName>
        <fullName evidence="1">DUF3427 domain-containing protein</fullName>
    </recommendedName>
</protein>
<dbReference type="OrthoDB" id="9802848at2"/>
<dbReference type="AlphaFoldDB" id="A0A1S2LAG2"/>
<evidence type="ECO:0000313" key="3">
    <source>
        <dbReference type="Proteomes" id="UP000180098"/>
    </source>
</evidence>
<proteinExistence type="predicted"/>
<gene>
    <name evidence="2" type="ORF">BKP35_16835</name>
</gene>
<feature type="domain" description="DUF3427" evidence="1">
    <location>
        <begin position="43"/>
        <end position="137"/>
    </location>
</feature>